<feature type="domain" description="UspA" evidence="2">
    <location>
        <begin position="163"/>
        <end position="291"/>
    </location>
</feature>
<evidence type="ECO:0000313" key="3">
    <source>
        <dbReference type="EMBL" id="SDN58300.1"/>
    </source>
</evidence>
<dbReference type="SUPFAM" id="SSF52402">
    <property type="entry name" value="Adenine nucleotide alpha hydrolases-like"/>
    <property type="match status" value="2"/>
</dbReference>
<feature type="domain" description="UspA" evidence="2">
    <location>
        <begin position="6"/>
        <end position="152"/>
    </location>
</feature>
<dbReference type="PANTHER" id="PTHR46268:SF6">
    <property type="entry name" value="UNIVERSAL STRESS PROTEIN UP12"/>
    <property type="match status" value="1"/>
</dbReference>
<dbReference type="AlphaFoldDB" id="A0A1H0CK98"/>
<dbReference type="EMBL" id="FNIV01000001">
    <property type="protein sequence ID" value="SDN58300.1"/>
    <property type="molecule type" value="Genomic_DNA"/>
</dbReference>
<organism evidence="3 4">
    <name type="scientific">Halomonas shengliensis</name>
    <dbReference type="NCBI Taxonomy" id="419597"/>
    <lineage>
        <taxon>Bacteria</taxon>
        <taxon>Pseudomonadati</taxon>
        <taxon>Pseudomonadota</taxon>
        <taxon>Gammaproteobacteria</taxon>
        <taxon>Oceanospirillales</taxon>
        <taxon>Halomonadaceae</taxon>
        <taxon>Halomonas</taxon>
    </lineage>
</organism>
<evidence type="ECO:0000259" key="2">
    <source>
        <dbReference type="Pfam" id="PF00582"/>
    </source>
</evidence>
<dbReference type="CDD" id="cd00293">
    <property type="entry name" value="USP-like"/>
    <property type="match status" value="2"/>
</dbReference>
<accession>A0A1H0CK98</accession>
<dbReference type="RefSeq" id="WP_089676214.1">
    <property type="nucleotide sequence ID" value="NZ_FNIV01000001.1"/>
</dbReference>
<dbReference type="InterPro" id="IPR014729">
    <property type="entry name" value="Rossmann-like_a/b/a_fold"/>
</dbReference>
<dbReference type="Pfam" id="PF00582">
    <property type="entry name" value="Usp"/>
    <property type="match status" value="2"/>
</dbReference>
<reference evidence="4" key="1">
    <citation type="submission" date="2016-10" db="EMBL/GenBank/DDBJ databases">
        <authorList>
            <person name="Varghese N."/>
            <person name="Submissions S."/>
        </authorList>
    </citation>
    <scope>NUCLEOTIDE SEQUENCE [LARGE SCALE GENOMIC DNA]</scope>
    <source>
        <strain evidence="4">CGMCC 1.6444</strain>
    </source>
</reference>
<keyword evidence="4" id="KW-1185">Reference proteome</keyword>
<dbReference type="OrthoDB" id="6174426at2"/>
<dbReference type="InterPro" id="IPR006015">
    <property type="entry name" value="Universal_stress_UspA"/>
</dbReference>
<sequence>MPTPITRLVVPVDGSPAAGAAVRHAGHLATLLQVPLRLLHVVPLPPAELSDIPANRQATADHDLAIRRERAETAIARAREALDPALEAEERMVEDARFLRSPERAIADHVAGEAGCLLVMGARHLRGVDRFVQGSVSHGVLHQVGCPVTIVHDEPGVDPAAIGRVLLPVDGSEHARRAASLAGELARAAGVAVELLFCRPGQAADSEADSASAVFRRARETLGEAPAEVVETVLPAERFAEAIVELARRRQAERPLIVMGRRGLGRWRESLLGSVSHRVINLAPCPVCVVP</sequence>
<dbReference type="STRING" id="419597.SAMN04487957_10168"/>
<evidence type="ECO:0000313" key="4">
    <source>
        <dbReference type="Proteomes" id="UP000199075"/>
    </source>
</evidence>
<dbReference type="PANTHER" id="PTHR46268">
    <property type="entry name" value="STRESS RESPONSE PROTEIN NHAX"/>
    <property type="match status" value="1"/>
</dbReference>
<name>A0A1H0CK98_9GAMM</name>
<comment type="similarity">
    <text evidence="1">Belongs to the universal stress protein A family.</text>
</comment>
<dbReference type="PRINTS" id="PR01438">
    <property type="entry name" value="UNVRSLSTRESS"/>
</dbReference>
<proteinExistence type="inferred from homology"/>
<dbReference type="InterPro" id="IPR006016">
    <property type="entry name" value="UspA"/>
</dbReference>
<dbReference type="Proteomes" id="UP000199075">
    <property type="component" value="Unassembled WGS sequence"/>
</dbReference>
<gene>
    <name evidence="3" type="ORF">SAMN04487957_10168</name>
</gene>
<evidence type="ECO:0000256" key="1">
    <source>
        <dbReference type="ARBA" id="ARBA00008791"/>
    </source>
</evidence>
<protein>
    <submittedName>
        <fullName evidence="3">Nucleotide-binding universal stress protein, UspA family</fullName>
    </submittedName>
</protein>
<dbReference type="Gene3D" id="3.40.50.620">
    <property type="entry name" value="HUPs"/>
    <property type="match status" value="2"/>
</dbReference>